<proteinExistence type="predicted"/>
<reference evidence="1" key="1">
    <citation type="journal article" date="2015" name="Nature">
        <title>Complex archaea that bridge the gap between prokaryotes and eukaryotes.</title>
        <authorList>
            <person name="Spang A."/>
            <person name="Saw J.H."/>
            <person name="Jorgensen S.L."/>
            <person name="Zaremba-Niedzwiedzka K."/>
            <person name="Martijn J."/>
            <person name="Lind A.E."/>
            <person name="van Eijk R."/>
            <person name="Schleper C."/>
            <person name="Guy L."/>
            <person name="Ettema T.J."/>
        </authorList>
    </citation>
    <scope>NUCLEOTIDE SEQUENCE</scope>
</reference>
<dbReference type="Gene3D" id="3.40.630.30">
    <property type="match status" value="1"/>
</dbReference>
<organism evidence="1">
    <name type="scientific">marine sediment metagenome</name>
    <dbReference type="NCBI Taxonomy" id="412755"/>
    <lineage>
        <taxon>unclassified sequences</taxon>
        <taxon>metagenomes</taxon>
        <taxon>ecological metagenomes</taxon>
    </lineage>
</organism>
<name>A0A0F9DBC4_9ZZZZ</name>
<sequence>MTETMSDRQVAPDGIRKATTRDIPAIVRLGKQALREDPIPNTVISTAKLQATAWECVHSTTNYSWVAEVDGEVVAAVCALLQPQQVYERMQATVVQFYTTVPGWGEKLIR</sequence>
<protein>
    <recommendedName>
        <fullName evidence="2">N-acetyltransferase domain-containing protein</fullName>
    </recommendedName>
</protein>
<comment type="caution">
    <text evidence="1">The sequence shown here is derived from an EMBL/GenBank/DDBJ whole genome shotgun (WGS) entry which is preliminary data.</text>
</comment>
<accession>A0A0F9DBC4</accession>
<dbReference type="EMBL" id="LAZR01029631">
    <property type="protein sequence ID" value="KKL59008.1"/>
    <property type="molecule type" value="Genomic_DNA"/>
</dbReference>
<dbReference type="InterPro" id="IPR016181">
    <property type="entry name" value="Acyl_CoA_acyltransferase"/>
</dbReference>
<gene>
    <name evidence="1" type="ORF">LCGC14_2219660</name>
</gene>
<dbReference type="AlphaFoldDB" id="A0A0F9DBC4"/>
<evidence type="ECO:0008006" key="2">
    <source>
        <dbReference type="Google" id="ProtNLM"/>
    </source>
</evidence>
<dbReference type="SUPFAM" id="SSF55729">
    <property type="entry name" value="Acyl-CoA N-acyltransferases (Nat)"/>
    <property type="match status" value="1"/>
</dbReference>
<evidence type="ECO:0000313" key="1">
    <source>
        <dbReference type="EMBL" id="KKL59008.1"/>
    </source>
</evidence>